<evidence type="ECO:0000313" key="3">
    <source>
        <dbReference type="Proteomes" id="UP001165082"/>
    </source>
</evidence>
<reference evidence="2" key="1">
    <citation type="submission" date="2022-07" db="EMBL/GenBank/DDBJ databases">
        <title>Genome analysis of Parmales, a sister group of diatoms, reveals the evolutionary specialization of diatoms from phago-mixotrophs to photoautotrophs.</title>
        <authorList>
            <person name="Ban H."/>
            <person name="Sato S."/>
            <person name="Yoshikawa S."/>
            <person name="Kazumasa Y."/>
            <person name="Nakamura Y."/>
            <person name="Ichinomiya M."/>
            <person name="Saitoh K."/>
            <person name="Sato N."/>
            <person name="Blanc-Mathieu R."/>
            <person name="Endo H."/>
            <person name="Kuwata A."/>
            <person name="Ogata H."/>
        </authorList>
    </citation>
    <scope>NUCLEOTIDE SEQUENCE</scope>
</reference>
<evidence type="ECO:0000313" key="2">
    <source>
        <dbReference type="EMBL" id="GMH61965.1"/>
    </source>
</evidence>
<feature type="region of interest" description="Disordered" evidence="1">
    <location>
        <begin position="406"/>
        <end position="505"/>
    </location>
</feature>
<protein>
    <submittedName>
        <fullName evidence="2">Uncharacterized protein</fullName>
    </submittedName>
</protein>
<feature type="compositionally biased region" description="Basic residues" evidence="1">
    <location>
        <begin position="367"/>
        <end position="377"/>
    </location>
</feature>
<organism evidence="2 3">
    <name type="scientific">Triparma retinervis</name>
    <dbReference type="NCBI Taxonomy" id="2557542"/>
    <lineage>
        <taxon>Eukaryota</taxon>
        <taxon>Sar</taxon>
        <taxon>Stramenopiles</taxon>
        <taxon>Ochrophyta</taxon>
        <taxon>Bolidophyceae</taxon>
        <taxon>Parmales</taxon>
        <taxon>Triparmaceae</taxon>
        <taxon>Triparma</taxon>
    </lineage>
</organism>
<accession>A0A9W7A2P9</accession>
<name>A0A9W7A2P9_9STRA</name>
<feature type="compositionally biased region" description="Polar residues" evidence="1">
    <location>
        <begin position="329"/>
        <end position="351"/>
    </location>
</feature>
<dbReference type="EMBL" id="BRXZ01002433">
    <property type="protein sequence ID" value="GMH61965.1"/>
    <property type="molecule type" value="Genomic_DNA"/>
</dbReference>
<dbReference type="Proteomes" id="UP001165082">
    <property type="component" value="Unassembled WGS sequence"/>
</dbReference>
<gene>
    <name evidence="2" type="ORF">TrRE_jg8985</name>
</gene>
<feature type="compositionally biased region" description="Acidic residues" evidence="1">
    <location>
        <begin position="89"/>
        <end position="98"/>
    </location>
</feature>
<feature type="compositionally biased region" description="Basic and acidic residues" evidence="1">
    <location>
        <begin position="106"/>
        <end position="116"/>
    </location>
</feature>
<comment type="caution">
    <text evidence="2">The sequence shown here is derived from an EMBL/GenBank/DDBJ whole genome shotgun (WGS) entry which is preliminary data.</text>
</comment>
<feature type="region of interest" description="Disordered" evidence="1">
    <location>
        <begin position="749"/>
        <end position="778"/>
    </location>
</feature>
<keyword evidence="3" id="KW-1185">Reference proteome</keyword>
<feature type="compositionally biased region" description="Basic and acidic residues" evidence="1">
    <location>
        <begin position="74"/>
        <end position="88"/>
    </location>
</feature>
<feature type="region of interest" description="Disordered" evidence="1">
    <location>
        <begin position="588"/>
        <end position="629"/>
    </location>
</feature>
<sequence>MFRPSRGKGHWLRSYAKCKRNAEGYLVKNPEGVVRLRSGTYWEDAKYDQPAGFKGNSTGLLYMPEFEDRRDVQNDFTDEKDGNSKGNDDDADDDDDADANAVENIKGGEEDKKGTNEEGQQPGGNGNVLVRRMAQGFQELLGSQPDGSIAANSLANLVEASLWLVRMEEGGGLESEGEAKVRAFAKGFDQWEDGVEGWIWVMKGVQNVGVEIGKDELKAGYKIMLRQGKSGSDMNDGGIGLSNEELEDVIAWLAWESECKGGGVKGSMLRDVVQIFGRPEEESKAIKMVMRDASLIEAELKARGEGILKFYDGGKSRQRADSESVASFGPSTTAAAKSPTRSPARSMNLSARRSLVTHESFVSVSTKPHRGIKNQLHKTREDHRKDDLYDRVMTKLVDESFVKIPEGADDSQWDGGGMKSFMSKLGMDEGVMGKEETEKEKRRRKKEEKKERRRKKKEEKARKGGDEEGGGGGEGMKVQDVSEIKQTEEEEEEESTTKKKVPTTPKILTVMSHSHAGAFQKLHVQKKEVTDMVRLETVEREIGRRVVEEEDKRQLEEEMAEWAQGRNGGYEAPVLHQTKEYQEKLTQRLNVPLERNKYKGPPPVKEGQENMMGRQRPNPEIPTVPLKRFSKKMTQKEWDGWKRVQDEKVLRNKLIKKKILDEETEAKLTKYSVSDASRAMLRPEMEPNEGYGKGAIFEELYKEGVQYVVDKKHDKPSSFLHRPTKHLENDVTQEILMARKNIKRNAEYYSRPKEEVEPEEPTFQPDLPEKSKEIVNNDPRYTVPYDVREGRRVEKWVEERKVLANKEKEKRSGLEGYVGNNARRGSVLKLSFPIGPMG</sequence>
<feature type="compositionally biased region" description="Basic residues" evidence="1">
    <location>
        <begin position="441"/>
        <end position="457"/>
    </location>
</feature>
<feature type="region of interest" description="Disordered" evidence="1">
    <location>
        <begin position="74"/>
        <end position="127"/>
    </location>
</feature>
<proteinExistence type="predicted"/>
<feature type="region of interest" description="Disordered" evidence="1">
    <location>
        <begin position="319"/>
        <end position="383"/>
    </location>
</feature>
<dbReference type="OrthoDB" id="207308at2759"/>
<evidence type="ECO:0000256" key="1">
    <source>
        <dbReference type="SAM" id="MobiDB-lite"/>
    </source>
</evidence>
<dbReference type="AlphaFoldDB" id="A0A9W7A2P9"/>
<feature type="compositionally biased region" description="Basic and acidic residues" evidence="1">
    <location>
        <begin position="431"/>
        <end position="440"/>
    </location>
</feature>